<dbReference type="PANTHER" id="PTHR21327:SF34">
    <property type="entry name" value="3,4-DIHYDROXY-2-BUTANONE 4-PHOSPHATE SYNTHASE"/>
    <property type="match status" value="1"/>
</dbReference>
<comment type="catalytic activity">
    <reaction evidence="1 14">
        <text>D-ribulose 5-phosphate = (2S)-2-hydroxy-3-oxobutyl phosphate + formate + H(+)</text>
        <dbReference type="Rhea" id="RHEA:18457"/>
        <dbReference type="ChEBI" id="CHEBI:15378"/>
        <dbReference type="ChEBI" id="CHEBI:15740"/>
        <dbReference type="ChEBI" id="CHEBI:58121"/>
        <dbReference type="ChEBI" id="CHEBI:58830"/>
        <dbReference type="EC" id="4.1.99.12"/>
    </reaction>
</comment>
<proteinExistence type="inferred from homology"/>
<keyword evidence="12 14" id="KW-0464">Manganese</keyword>
<dbReference type="NCBIfam" id="NF010626">
    <property type="entry name" value="PRK14019.1"/>
    <property type="match status" value="1"/>
</dbReference>
<evidence type="ECO:0000313" key="16">
    <source>
        <dbReference type="EMBL" id="CAA9890589.1"/>
    </source>
</evidence>
<sequence length="393" mass="43391">MNTIEEIIAELRAGKMVVIMDDEDRENEGDLVMAASFTRPEDINFMARYGRGLICLTLTSERCQQLRLPLMVNENKTAHSTNFTVSIEAAAGVTTGISAADRARTVQCAVAADAKADDLVQPGHIFPLMAMPGGVLNRAGHTEAGCDLARLSGVEPAAVIVEILNEDGSMARRPDLEAFAEQHHLKIGTIADLIHYRIQHENTLERISECNFPTEFGDFRLYAYQDRNDNNVHLAMVMGQISGDKPVLVRVHARNLLDDVFASKRSDSTVSIREAMQKIAEEGCGVLVVIRQSEDNKSLVELIHHYQLEDHGILSSVQNPEATDWRMTGTGARILADLGVHKLKVLGTKKKYVGLSGFDLEVSGHVSYDRCDAVVSENNIRKVEKHHVDNNNI</sequence>
<comment type="caution">
    <text evidence="16">The sequence shown here is derived from an EMBL/GenBank/DDBJ whole genome shotgun (WGS) entry which is preliminary data.</text>
</comment>
<gene>
    <name evidence="14 16" type="primary">ribB</name>
    <name evidence="16" type="ORF">METHB2_250013</name>
</gene>
<evidence type="ECO:0000256" key="2">
    <source>
        <dbReference type="ARBA" id="ARBA00001936"/>
    </source>
</evidence>
<evidence type="ECO:0000256" key="8">
    <source>
        <dbReference type="ARBA" id="ARBA00018836"/>
    </source>
</evidence>
<reference evidence="16 17" key="1">
    <citation type="submission" date="2020-02" db="EMBL/GenBank/DDBJ databases">
        <authorList>
            <person name="Hogendoorn C."/>
        </authorList>
    </citation>
    <scope>NUCLEOTIDE SEQUENCE [LARGE SCALE GENOMIC DNA]</scope>
    <source>
        <strain evidence="16">METHB21</strain>
    </source>
</reference>
<accession>A0A8S0WAA3</accession>
<name>A0A8S0WAA3_9GAMM</name>
<evidence type="ECO:0000259" key="15">
    <source>
        <dbReference type="Pfam" id="PF00925"/>
    </source>
</evidence>
<evidence type="ECO:0000256" key="5">
    <source>
        <dbReference type="ARBA" id="ARBA00005520"/>
    </source>
</evidence>
<dbReference type="Gene3D" id="3.40.50.10990">
    <property type="entry name" value="GTP cyclohydrolase II"/>
    <property type="match status" value="1"/>
</dbReference>
<comment type="similarity">
    <text evidence="5">In the N-terminal section; belongs to the DHBP synthase family.</text>
</comment>
<keyword evidence="13 14" id="KW-0456">Lyase</keyword>
<dbReference type="HAMAP" id="MF_00180">
    <property type="entry name" value="RibB"/>
    <property type="match status" value="1"/>
</dbReference>
<evidence type="ECO:0000313" key="17">
    <source>
        <dbReference type="Proteomes" id="UP000494216"/>
    </source>
</evidence>
<dbReference type="PANTHER" id="PTHR21327">
    <property type="entry name" value="GTP CYCLOHYDROLASE II-RELATED"/>
    <property type="match status" value="1"/>
</dbReference>
<evidence type="ECO:0000256" key="10">
    <source>
        <dbReference type="ARBA" id="ARBA00022723"/>
    </source>
</evidence>
<keyword evidence="9 14" id="KW-0686">Riboflavin biosynthesis</keyword>
<evidence type="ECO:0000256" key="6">
    <source>
        <dbReference type="ARBA" id="ARBA00008976"/>
    </source>
</evidence>
<feature type="site" description="Essential for catalytic activity" evidence="14">
    <location>
        <position position="162"/>
    </location>
</feature>
<dbReference type="InterPro" id="IPR036144">
    <property type="entry name" value="RibA-like_sf"/>
</dbReference>
<feature type="binding site" evidence="14">
    <location>
        <begin position="25"/>
        <end position="26"/>
    </location>
    <ligand>
        <name>D-ribulose 5-phosphate</name>
        <dbReference type="ChEBI" id="CHEBI:58121"/>
    </ligand>
</feature>
<feature type="domain" description="GTP cyclohydrolase II" evidence="15">
    <location>
        <begin position="205"/>
        <end position="366"/>
    </location>
</feature>
<evidence type="ECO:0000256" key="11">
    <source>
        <dbReference type="ARBA" id="ARBA00022842"/>
    </source>
</evidence>
<comment type="subunit">
    <text evidence="14">Homodimer.</text>
</comment>
<comment type="pathway">
    <text evidence="4 14">Cofactor biosynthesis; riboflavin biosynthesis; 2-hydroxy-3-oxobutyl phosphate from D-ribulose 5-phosphate: step 1/1.</text>
</comment>
<evidence type="ECO:0000256" key="14">
    <source>
        <dbReference type="HAMAP-Rule" id="MF_00180"/>
    </source>
</evidence>
<dbReference type="PIRSF" id="PIRSF001259">
    <property type="entry name" value="RibA"/>
    <property type="match status" value="1"/>
</dbReference>
<comment type="cofactor">
    <cofactor evidence="14">
        <name>Mg(2+)</name>
        <dbReference type="ChEBI" id="CHEBI:18420"/>
    </cofactor>
    <cofactor evidence="14">
        <name>Mn(2+)</name>
        <dbReference type="ChEBI" id="CHEBI:29035"/>
    </cofactor>
    <text evidence="14">Binds 2 divalent metal cations per subunit. Magnesium or manganese.</text>
</comment>
<evidence type="ECO:0000256" key="13">
    <source>
        <dbReference type="ARBA" id="ARBA00023239"/>
    </source>
</evidence>
<feature type="site" description="Essential for catalytic activity" evidence="14">
    <location>
        <position position="124"/>
    </location>
</feature>
<dbReference type="Pfam" id="PF00926">
    <property type="entry name" value="DHBP_synthase"/>
    <property type="match status" value="1"/>
</dbReference>
<feature type="binding site" evidence="14">
    <location>
        <position position="26"/>
    </location>
    <ligand>
        <name>Mg(2+)</name>
        <dbReference type="ChEBI" id="CHEBI:18420"/>
        <label>2</label>
    </ligand>
</feature>
<evidence type="ECO:0000256" key="3">
    <source>
        <dbReference type="ARBA" id="ARBA00002284"/>
    </source>
</evidence>
<dbReference type="GO" id="GO:0003935">
    <property type="term" value="F:GTP cyclohydrolase II activity"/>
    <property type="evidence" value="ECO:0007669"/>
    <property type="project" value="TreeGrafter"/>
</dbReference>
<feature type="binding site" evidence="14">
    <location>
        <position position="141"/>
    </location>
    <ligand>
        <name>Mg(2+)</name>
        <dbReference type="ChEBI" id="CHEBI:18420"/>
        <label>2</label>
    </ligand>
</feature>
<comment type="similarity">
    <text evidence="6">In the C-terminal section; belongs to the GTP cyclohydrolase II family.</text>
</comment>
<dbReference type="Proteomes" id="UP000494216">
    <property type="component" value="Unassembled WGS sequence"/>
</dbReference>
<dbReference type="GO" id="GO:0000287">
    <property type="term" value="F:magnesium ion binding"/>
    <property type="evidence" value="ECO:0007669"/>
    <property type="project" value="UniProtKB-UniRule"/>
</dbReference>
<dbReference type="EC" id="4.1.99.12" evidence="7 14"/>
<dbReference type="GO" id="GO:0008686">
    <property type="term" value="F:3,4-dihydroxy-2-butanone-4-phosphate synthase activity"/>
    <property type="evidence" value="ECO:0007669"/>
    <property type="project" value="UniProtKB-UniRule"/>
</dbReference>
<dbReference type="NCBIfam" id="TIGR00506">
    <property type="entry name" value="ribB"/>
    <property type="match status" value="1"/>
</dbReference>
<dbReference type="SUPFAM" id="SSF142695">
    <property type="entry name" value="RibA-like"/>
    <property type="match status" value="1"/>
</dbReference>
<evidence type="ECO:0000256" key="12">
    <source>
        <dbReference type="ARBA" id="ARBA00023211"/>
    </source>
</evidence>
<dbReference type="InterPro" id="IPR000422">
    <property type="entry name" value="DHBP_synthase_RibB"/>
</dbReference>
<feature type="binding site" evidence="14">
    <location>
        <begin position="138"/>
        <end position="142"/>
    </location>
    <ligand>
        <name>D-ribulose 5-phosphate</name>
        <dbReference type="ChEBI" id="CHEBI:58121"/>
    </ligand>
</feature>
<dbReference type="GO" id="GO:0009231">
    <property type="term" value="P:riboflavin biosynthetic process"/>
    <property type="evidence" value="ECO:0007669"/>
    <property type="project" value="UniProtKB-UniRule"/>
</dbReference>
<dbReference type="SUPFAM" id="SSF55821">
    <property type="entry name" value="YrdC/RibB"/>
    <property type="match status" value="1"/>
</dbReference>
<protein>
    <recommendedName>
        <fullName evidence="8 14">3,4-dihydroxy-2-butanone 4-phosphate synthase</fullName>
        <shortName evidence="14">DHBP synthase</shortName>
        <ecNumber evidence="7 14">4.1.99.12</ecNumber>
    </recommendedName>
</protein>
<dbReference type="Gene3D" id="3.90.870.10">
    <property type="entry name" value="DHBP synthase"/>
    <property type="match status" value="1"/>
</dbReference>
<comment type="similarity">
    <text evidence="14">Belongs to the DHBP synthase family.</text>
</comment>
<dbReference type="GO" id="GO:0030145">
    <property type="term" value="F:manganese ion binding"/>
    <property type="evidence" value="ECO:0007669"/>
    <property type="project" value="UniProtKB-UniRule"/>
</dbReference>
<feature type="binding site" evidence="14">
    <location>
        <position position="26"/>
    </location>
    <ligand>
        <name>Mg(2+)</name>
        <dbReference type="ChEBI" id="CHEBI:18420"/>
        <label>1</label>
    </ligand>
</feature>
<dbReference type="AlphaFoldDB" id="A0A8S0WAA3"/>
<comment type="function">
    <text evidence="3 14">Catalyzes the conversion of D-ribulose 5-phosphate to formate and 3,4-dihydroxy-2-butanone 4-phosphate.</text>
</comment>
<evidence type="ECO:0000256" key="4">
    <source>
        <dbReference type="ARBA" id="ARBA00004904"/>
    </source>
</evidence>
<keyword evidence="17" id="KW-1185">Reference proteome</keyword>
<dbReference type="FunFam" id="3.90.870.10:FF:000001">
    <property type="entry name" value="Riboflavin biosynthesis protein RibBA"/>
    <property type="match status" value="1"/>
</dbReference>
<dbReference type="InterPro" id="IPR032677">
    <property type="entry name" value="GTP_cyclohydro_II"/>
</dbReference>
<evidence type="ECO:0000256" key="9">
    <source>
        <dbReference type="ARBA" id="ARBA00022619"/>
    </source>
</evidence>
<dbReference type="RefSeq" id="WP_174625517.1">
    <property type="nucleotide sequence ID" value="NZ_CADCXN010000053.1"/>
</dbReference>
<dbReference type="GO" id="GO:0005829">
    <property type="term" value="C:cytosol"/>
    <property type="evidence" value="ECO:0007669"/>
    <property type="project" value="TreeGrafter"/>
</dbReference>
<feature type="binding site" evidence="14">
    <location>
        <position position="30"/>
    </location>
    <ligand>
        <name>D-ribulose 5-phosphate</name>
        <dbReference type="ChEBI" id="CHEBI:58121"/>
    </ligand>
</feature>
<dbReference type="EMBL" id="CADCXN010000053">
    <property type="protein sequence ID" value="CAA9890589.1"/>
    <property type="molecule type" value="Genomic_DNA"/>
</dbReference>
<dbReference type="Pfam" id="PF00925">
    <property type="entry name" value="GTP_cyclohydro2"/>
    <property type="match status" value="1"/>
</dbReference>
<keyword evidence="10 14" id="KW-0479">Metal-binding</keyword>
<dbReference type="InterPro" id="IPR017945">
    <property type="entry name" value="DHBP_synth_RibB-like_a/b_dom"/>
</dbReference>
<evidence type="ECO:0000256" key="7">
    <source>
        <dbReference type="ARBA" id="ARBA00012153"/>
    </source>
</evidence>
<keyword evidence="11 14" id="KW-0460">Magnesium</keyword>
<organism evidence="16 17">
    <name type="scientific">Candidatus Methylobacter favarea</name>
    <dbReference type="NCBI Taxonomy" id="2707345"/>
    <lineage>
        <taxon>Bacteria</taxon>
        <taxon>Pseudomonadati</taxon>
        <taxon>Pseudomonadota</taxon>
        <taxon>Gammaproteobacteria</taxon>
        <taxon>Methylococcales</taxon>
        <taxon>Methylococcaceae</taxon>
        <taxon>Methylobacter</taxon>
    </lineage>
</organism>
<evidence type="ECO:0000256" key="1">
    <source>
        <dbReference type="ARBA" id="ARBA00000141"/>
    </source>
</evidence>
<comment type="cofactor">
    <cofactor evidence="2">
        <name>Mn(2+)</name>
        <dbReference type="ChEBI" id="CHEBI:29035"/>
    </cofactor>
</comment>